<sequence length="212" mass="24445">MSSFQLKIIAITTMLIDHIGYVIFPDLIILRIIGRLAFPLFAFLITEGYCHTSNFNKYLARLAILAIISQYPFWLAFGFDSGLNIFVTLALGLIAIALSDRFGSIIPVVLLASLADIIGADYRFFGVFLIYFIHHFRYDYKYMLISVTGLYGFFYLFIGLMNPGDSTFYYIQLFALISFILIKFYSGKQGLKLKYFFYLFYPVHLLILGLFF</sequence>
<dbReference type="EMBL" id="JADPIE010000002">
    <property type="protein sequence ID" value="MBF8436319.1"/>
    <property type="molecule type" value="Genomic_DNA"/>
</dbReference>
<feature type="transmembrane region" description="Helical" evidence="1">
    <location>
        <begin position="83"/>
        <end position="99"/>
    </location>
</feature>
<evidence type="ECO:0000313" key="2">
    <source>
        <dbReference type="EMBL" id="MBF8436319.1"/>
    </source>
</evidence>
<dbReference type="AlphaFoldDB" id="A0A931F9D1"/>
<dbReference type="Pfam" id="PF05857">
    <property type="entry name" value="TraX"/>
    <property type="match status" value="1"/>
</dbReference>
<feature type="transmembrane region" description="Helical" evidence="1">
    <location>
        <begin position="193"/>
        <end position="211"/>
    </location>
</feature>
<evidence type="ECO:0000256" key="1">
    <source>
        <dbReference type="SAM" id="Phobius"/>
    </source>
</evidence>
<feature type="transmembrane region" description="Helical" evidence="1">
    <location>
        <begin position="105"/>
        <end position="130"/>
    </location>
</feature>
<dbReference type="Proteomes" id="UP000621436">
    <property type="component" value="Unassembled WGS sequence"/>
</dbReference>
<name>A0A931F9D1_9FIRM</name>
<accession>A0A931F9D1</accession>
<keyword evidence="1" id="KW-0472">Membrane</keyword>
<evidence type="ECO:0008006" key="4">
    <source>
        <dbReference type="Google" id="ProtNLM"/>
    </source>
</evidence>
<feature type="transmembrane region" description="Helical" evidence="1">
    <location>
        <begin position="142"/>
        <end position="161"/>
    </location>
</feature>
<keyword evidence="1" id="KW-0812">Transmembrane</keyword>
<feature type="transmembrane region" description="Helical" evidence="1">
    <location>
        <begin position="21"/>
        <end position="46"/>
    </location>
</feature>
<gene>
    <name evidence="2" type="ORF">I0Q91_04440</name>
</gene>
<evidence type="ECO:0000313" key="3">
    <source>
        <dbReference type="Proteomes" id="UP000621436"/>
    </source>
</evidence>
<feature type="transmembrane region" description="Helical" evidence="1">
    <location>
        <begin position="167"/>
        <end position="186"/>
    </location>
</feature>
<feature type="transmembrane region" description="Helical" evidence="1">
    <location>
        <begin position="58"/>
        <end position="76"/>
    </location>
</feature>
<dbReference type="RefSeq" id="WP_270453139.1">
    <property type="nucleotide sequence ID" value="NZ_JADPIE010000002.1"/>
</dbReference>
<proteinExistence type="predicted"/>
<comment type="caution">
    <text evidence="2">The sequence shown here is derived from an EMBL/GenBank/DDBJ whole genome shotgun (WGS) entry which is preliminary data.</text>
</comment>
<protein>
    <recommendedName>
        <fullName evidence="4">Conjugal transfer protein TraX</fullName>
    </recommendedName>
</protein>
<dbReference type="InterPro" id="IPR008875">
    <property type="entry name" value="TraX"/>
</dbReference>
<keyword evidence="1" id="KW-1133">Transmembrane helix</keyword>
<organism evidence="2 3">
    <name type="scientific">Halonatronomonas betaini</name>
    <dbReference type="NCBI Taxonomy" id="2778430"/>
    <lineage>
        <taxon>Bacteria</taxon>
        <taxon>Bacillati</taxon>
        <taxon>Bacillota</taxon>
        <taxon>Clostridia</taxon>
        <taxon>Halanaerobiales</taxon>
        <taxon>Halarsenatibacteraceae</taxon>
        <taxon>Halonatronomonas</taxon>
    </lineage>
</organism>
<reference evidence="2" key="1">
    <citation type="submission" date="2020-11" db="EMBL/GenBank/DDBJ databases">
        <title>Halonatronomonas betainensis gen. nov., sp. nov. a novel haloalkaliphilic representative of the family Halanaerobiacae capable of betaine degradation.</title>
        <authorList>
            <person name="Boltyanskaya Y."/>
            <person name="Kevbrin V."/>
            <person name="Detkova E."/>
            <person name="Grouzdev D.S."/>
            <person name="Koziaeva V."/>
            <person name="Zhilina T."/>
        </authorList>
    </citation>
    <scope>NUCLEOTIDE SEQUENCE</scope>
    <source>
        <strain evidence="2">Z-7014</strain>
    </source>
</reference>
<keyword evidence="3" id="KW-1185">Reference proteome</keyword>